<gene>
    <name evidence="2" type="ORF">KQX54_002151</name>
</gene>
<evidence type="ECO:0000313" key="3">
    <source>
        <dbReference type="Proteomes" id="UP000826195"/>
    </source>
</evidence>
<reference evidence="2 3" key="1">
    <citation type="journal article" date="2021" name="J. Hered.">
        <title>A chromosome-level genome assembly of the parasitoid wasp, Cotesia glomerata (Hymenoptera: Braconidae).</title>
        <authorList>
            <person name="Pinto B.J."/>
            <person name="Weis J.J."/>
            <person name="Gamble T."/>
            <person name="Ode P.J."/>
            <person name="Paul R."/>
            <person name="Zaspel J.M."/>
        </authorList>
    </citation>
    <scope>NUCLEOTIDE SEQUENCE [LARGE SCALE GENOMIC DNA]</scope>
    <source>
        <strain evidence="2">CgM1</strain>
    </source>
</reference>
<keyword evidence="3" id="KW-1185">Reference proteome</keyword>
<feature type="region of interest" description="Disordered" evidence="1">
    <location>
        <begin position="20"/>
        <end position="42"/>
    </location>
</feature>
<dbReference type="Proteomes" id="UP000826195">
    <property type="component" value="Unassembled WGS sequence"/>
</dbReference>
<dbReference type="AlphaFoldDB" id="A0AAV7IFS7"/>
<evidence type="ECO:0000313" key="2">
    <source>
        <dbReference type="EMBL" id="KAH0551848.1"/>
    </source>
</evidence>
<dbReference type="EMBL" id="JAHXZJ010001492">
    <property type="protein sequence ID" value="KAH0551848.1"/>
    <property type="molecule type" value="Genomic_DNA"/>
</dbReference>
<proteinExistence type="predicted"/>
<sequence length="169" mass="18667">MIKDGPRARCCFNETRKTMNLSGNGANSDPGDEKKCKLKSQPANPVAARIKDGCRQCAQKVPTERENKKGKGPLWHSRAPLGIGGLSGFLLQGGQRGRRRTKNRIRRKKVSSPRACISLYAMSRDMSNGACSSFARQQRGEMSQVINDSVPAQLPYPPNAETMYNVHHI</sequence>
<comment type="caution">
    <text evidence="2">The sequence shown here is derived from an EMBL/GenBank/DDBJ whole genome shotgun (WGS) entry which is preliminary data.</text>
</comment>
<protein>
    <submittedName>
        <fullName evidence="2">Uncharacterized protein</fullName>
    </submittedName>
</protein>
<organism evidence="2 3">
    <name type="scientific">Cotesia glomerata</name>
    <name type="common">Lepidopteran parasitic wasp</name>
    <name type="synonym">Apanteles glomeratus</name>
    <dbReference type="NCBI Taxonomy" id="32391"/>
    <lineage>
        <taxon>Eukaryota</taxon>
        <taxon>Metazoa</taxon>
        <taxon>Ecdysozoa</taxon>
        <taxon>Arthropoda</taxon>
        <taxon>Hexapoda</taxon>
        <taxon>Insecta</taxon>
        <taxon>Pterygota</taxon>
        <taxon>Neoptera</taxon>
        <taxon>Endopterygota</taxon>
        <taxon>Hymenoptera</taxon>
        <taxon>Apocrita</taxon>
        <taxon>Ichneumonoidea</taxon>
        <taxon>Braconidae</taxon>
        <taxon>Microgastrinae</taxon>
        <taxon>Cotesia</taxon>
    </lineage>
</organism>
<name>A0AAV7IFS7_COTGL</name>
<evidence type="ECO:0000256" key="1">
    <source>
        <dbReference type="SAM" id="MobiDB-lite"/>
    </source>
</evidence>
<accession>A0AAV7IFS7</accession>